<keyword evidence="3" id="KW-0378">Hydrolase</keyword>
<proteinExistence type="predicted"/>
<comment type="caution">
    <text evidence="7">The sequence shown here is derived from an EMBL/GenBank/DDBJ whole genome shotgun (WGS) entry which is preliminary data.</text>
</comment>
<dbReference type="Pfam" id="PF14464">
    <property type="entry name" value="Prok-JAB"/>
    <property type="match status" value="1"/>
</dbReference>
<keyword evidence="5" id="KW-0482">Metalloprotease</keyword>
<evidence type="ECO:0000313" key="7">
    <source>
        <dbReference type="EMBL" id="MCJ2543722.1"/>
    </source>
</evidence>
<dbReference type="RefSeq" id="WP_244351449.1">
    <property type="nucleotide sequence ID" value="NZ_JAFIRA010000035.1"/>
</dbReference>
<evidence type="ECO:0000259" key="6">
    <source>
        <dbReference type="SMART" id="SM00232"/>
    </source>
</evidence>
<dbReference type="PANTHER" id="PTHR34858:SF1">
    <property type="entry name" value="CYSO-CYSTEINE PEPTIDASE"/>
    <property type="match status" value="1"/>
</dbReference>
<gene>
    <name evidence="7" type="ORF">JX360_12540</name>
</gene>
<dbReference type="SMART" id="SM00232">
    <property type="entry name" value="JAB_MPN"/>
    <property type="match status" value="1"/>
</dbReference>
<dbReference type="InterPro" id="IPR000555">
    <property type="entry name" value="JAMM/MPN+_dom"/>
</dbReference>
<keyword evidence="4" id="KW-0862">Zinc</keyword>
<sequence>MVLHLLAEHIRTIRQHGEQAFPYEGCGILIGEIQAGDKLIHELWSVTNTWDQAENPLADGESSNRRFLIDPADFKRANDHAVRKGLGILGTYHSHPNHPAVPSEFDRQHAFPWGFSCVIVSVQNGKAEEVVSWILDEQDQPQREPMQVLEQVQLPSIPAFAG</sequence>
<accession>A0ABT0CD59</accession>
<evidence type="ECO:0000313" key="8">
    <source>
        <dbReference type="Proteomes" id="UP000830835"/>
    </source>
</evidence>
<dbReference type="PANTHER" id="PTHR34858">
    <property type="entry name" value="CYSO-CYSTEINE PEPTIDASE"/>
    <property type="match status" value="1"/>
</dbReference>
<reference evidence="7" key="1">
    <citation type="submission" date="2021-02" db="EMBL/GenBank/DDBJ databases">
        <title>The CRISPR/cas machinery reduction and long-range gene transfer in the hot spring cyanobacterium Synechococcus.</title>
        <authorList>
            <person name="Dvorak P."/>
            <person name="Jahodarova E."/>
            <person name="Hasler P."/>
            <person name="Poulickova A."/>
        </authorList>
    </citation>
    <scope>NUCLEOTIDE SEQUENCE</scope>
    <source>
        <strain evidence="7">Rupite</strain>
    </source>
</reference>
<dbReference type="Proteomes" id="UP000830835">
    <property type="component" value="Unassembled WGS sequence"/>
</dbReference>
<dbReference type="Gene3D" id="3.40.140.10">
    <property type="entry name" value="Cytidine Deaminase, domain 2"/>
    <property type="match status" value="1"/>
</dbReference>
<evidence type="ECO:0000256" key="4">
    <source>
        <dbReference type="ARBA" id="ARBA00022833"/>
    </source>
</evidence>
<feature type="domain" description="JAB1/MPN/MOV34 metalloenzyme" evidence="6">
    <location>
        <begin position="2"/>
        <end position="147"/>
    </location>
</feature>
<keyword evidence="2" id="KW-0479">Metal-binding</keyword>
<dbReference type="SUPFAM" id="SSF102712">
    <property type="entry name" value="JAB1/MPN domain"/>
    <property type="match status" value="1"/>
</dbReference>
<dbReference type="CDD" id="cd08070">
    <property type="entry name" value="MPN_like"/>
    <property type="match status" value="1"/>
</dbReference>
<organism evidence="7 8">
    <name type="scientific">Thermostichus vulcanus str. 'Rupite'</name>
    <dbReference type="NCBI Taxonomy" id="2813851"/>
    <lineage>
        <taxon>Bacteria</taxon>
        <taxon>Bacillati</taxon>
        <taxon>Cyanobacteriota</taxon>
        <taxon>Cyanophyceae</taxon>
        <taxon>Thermostichales</taxon>
        <taxon>Thermostichaceae</taxon>
        <taxon>Thermostichus</taxon>
    </lineage>
</organism>
<dbReference type="InterPro" id="IPR028090">
    <property type="entry name" value="JAB_dom_prok"/>
</dbReference>
<evidence type="ECO:0000256" key="3">
    <source>
        <dbReference type="ARBA" id="ARBA00022801"/>
    </source>
</evidence>
<evidence type="ECO:0000256" key="2">
    <source>
        <dbReference type="ARBA" id="ARBA00022723"/>
    </source>
</evidence>
<keyword evidence="8" id="KW-1185">Reference proteome</keyword>
<dbReference type="EMBL" id="JAFIRA010000035">
    <property type="protein sequence ID" value="MCJ2543722.1"/>
    <property type="molecule type" value="Genomic_DNA"/>
</dbReference>
<name>A0ABT0CD59_THEVL</name>
<keyword evidence="1" id="KW-0645">Protease</keyword>
<evidence type="ECO:0000256" key="1">
    <source>
        <dbReference type="ARBA" id="ARBA00022670"/>
    </source>
</evidence>
<evidence type="ECO:0000256" key="5">
    <source>
        <dbReference type="ARBA" id="ARBA00023049"/>
    </source>
</evidence>
<protein>
    <submittedName>
        <fullName evidence="7">M67 family metallopeptidase</fullName>
    </submittedName>
</protein>
<dbReference type="InterPro" id="IPR051929">
    <property type="entry name" value="VirAsm_ModProt"/>
</dbReference>